<dbReference type="Proteomes" id="UP001300692">
    <property type="component" value="Unassembled WGS sequence"/>
</dbReference>
<comment type="caution">
    <text evidence="1">The sequence shown here is derived from an EMBL/GenBank/DDBJ whole genome shotgun (WGS) entry which is preliminary data.</text>
</comment>
<dbReference type="NCBIfam" id="TIGR04131">
    <property type="entry name" value="Bac_Flav_CTERM"/>
    <property type="match status" value="1"/>
</dbReference>
<dbReference type="SUPFAM" id="SSF49265">
    <property type="entry name" value="Fibronectin type III"/>
    <property type="match status" value="1"/>
</dbReference>
<dbReference type="EMBL" id="JAOYOD010000001">
    <property type="protein sequence ID" value="MCV9385797.1"/>
    <property type="molecule type" value="Genomic_DNA"/>
</dbReference>
<gene>
    <name evidence="1" type="ORF">N7U62_03940</name>
</gene>
<organism evidence="1 2">
    <name type="scientific">Reichenbachiella ulvae</name>
    <dbReference type="NCBI Taxonomy" id="2980104"/>
    <lineage>
        <taxon>Bacteria</taxon>
        <taxon>Pseudomonadati</taxon>
        <taxon>Bacteroidota</taxon>
        <taxon>Cytophagia</taxon>
        <taxon>Cytophagales</taxon>
        <taxon>Reichenbachiellaceae</taxon>
        <taxon>Reichenbachiella</taxon>
    </lineage>
</organism>
<name>A0ABT3CQ68_9BACT</name>
<accession>A0ABT3CQ68</accession>
<keyword evidence="2" id="KW-1185">Reference proteome</keyword>
<evidence type="ECO:0000313" key="2">
    <source>
        <dbReference type="Proteomes" id="UP001300692"/>
    </source>
</evidence>
<dbReference type="InterPro" id="IPR036116">
    <property type="entry name" value="FN3_sf"/>
</dbReference>
<evidence type="ECO:0000313" key="1">
    <source>
        <dbReference type="EMBL" id="MCV9385797.1"/>
    </source>
</evidence>
<dbReference type="Pfam" id="PF13585">
    <property type="entry name" value="CHU_C"/>
    <property type="match status" value="1"/>
</dbReference>
<reference evidence="1 2" key="1">
    <citation type="submission" date="2022-10" db="EMBL/GenBank/DDBJ databases">
        <title>Comparative genomics and taxonomic characterization of three novel marine species of genus Reichenbachiella exhibiting antioxidant and polysaccharide degradation activities.</title>
        <authorList>
            <person name="Muhammad N."/>
            <person name="Lee Y.-J."/>
            <person name="Ko J."/>
            <person name="Kim S.-G."/>
        </authorList>
    </citation>
    <scope>NUCLEOTIDE SEQUENCE [LARGE SCALE GENOMIC DNA]</scope>
    <source>
        <strain evidence="1 2">ABR2-5</strain>
    </source>
</reference>
<dbReference type="InterPro" id="IPR035986">
    <property type="entry name" value="PKD_dom_sf"/>
</dbReference>
<protein>
    <submittedName>
        <fullName evidence="1">Gliding motility-associated C-terminal domain-containing protein</fullName>
    </submittedName>
</protein>
<dbReference type="RefSeq" id="WP_264136580.1">
    <property type="nucleotide sequence ID" value="NZ_JAOYOD010000001.1"/>
</dbReference>
<dbReference type="SUPFAM" id="SSF49299">
    <property type="entry name" value="PKD domain"/>
    <property type="match status" value="1"/>
</dbReference>
<dbReference type="InterPro" id="IPR026341">
    <property type="entry name" value="T9SS_type_B"/>
</dbReference>
<proteinExistence type="predicted"/>
<sequence length="644" mass="73150">MKSNIYIQLTFAFVLFLFSGQVMGQYASIQNRFEVDYIKGCAGWQVNVTINDPGGVFDNPRFWYTGFDSNQTPTTNLNHIFPDAGEFYIAMLVNNTDGEFENNQLDSILVEVIEPADPQFIIRNCDAHQVKVQITDDFYDRYQVNFTTTDFEIVDPLDTTSAYNYGIQGDYRIEVQGLFDNAAPNCTVINEGFTSIEEIIDPTLTSIETISNDPATGQLQMAHTLGEHTIYQLMESIEGSENFDSLQEVSGAETLINNQNTVRSFNCYQIETYDACNEVIIPSNILCSVNFHLETSEDGNLMVWDTDETQATSYNLIRNDGLLTEITDPTIKQFNDTSVICQEEYVYNVQALFSSGSSLAKDTAIIASRSGELPPITEYPSSTFNLDNEVVLNWNTPDAEQIPFRRYIVQKRTNNRSWRFVAIADDTTYIDTDPDFFGLQSYRITYDDQCGNEATPSPITQPILASQVGSRGKIVTYSWNKYETWINGIRNYTIERLDSAGNIIEEFPVLSGRNKDVEFGANDLDAKYIRVRAESLDETPLFTYSNVIESRLKTTMFLPNAFTPDDDGLNDYFIAEGPSVFNFRMEIYNRWGIRIFETSDLVNGWDGKLNGEEAPEGTYIYKIFFEDGIGKDYEQMGSFILLRQ</sequence>